<dbReference type="InParanoid" id="A0A397QXZ5"/>
<dbReference type="Gene3D" id="3.40.50.10170">
    <property type="match status" value="1"/>
</dbReference>
<evidence type="ECO:0000313" key="3">
    <source>
        <dbReference type="Proteomes" id="UP000266506"/>
    </source>
</evidence>
<dbReference type="AlphaFoldDB" id="A0A397QXZ5"/>
<dbReference type="Proteomes" id="UP000266506">
    <property type="component" value="Unassembled WGS sequence"/>
</dbReference>
<protein>
    <submittedName>
        <fullName evidence="2">DegV family protein with EDD domain</fullName>
    </submittedName>
</protein>
<gene>
    <name evidence="2" type="ORF">EI71_02052</name>
</gene>
<dbReference type="InterPro" id="IPR050270">
    <property type="entry name" value="DegV_domain_contain"/>
</dbReference>
<dbReference type="OrthoDB" id="384457at2"/>
<dbReference type="GO" id="GO:0008289">
    <property type="term" value="F:lipid binding"/>
    <property type="evidence" value="ECO:0007669"/>
    <property type="project" value="UniProtKB-KW"/>
</dbReference>
<accession>A0A397QXZ5</accession>
<dbReference type="EMBL" id="QXEV01000055">
    <property type="protein sequence ID" value="RIA64097.1"/>
    <property type="molecule type" value="Genomic_DNA"/>
</dbReference>
<proteinExistence type="predicted"/>
<dbReference type="InterPro" id="IPR003797">
    <property type="entry name" value="DegV"/>
</dbReference>
<sequence>MVKLITDSTNDLNKELLDELDIEVIPLYVNFGVESYKDGIDITTEELYKKVEEKGELPKTSAISVADFIAVFQKYVDLGYEIVFTGISAQMSSTFQNANLAKEEVAPDKIYVVDSKNLSSGIGLLLLKAAKDIKNGLSAKEVAQNMEENTKLVLSQFVIEKMDYLYKGGRCSGVAKFVGTLLKINPYIIVRDGKMSVGKKPIGKMQVALNALLKQIEEDKDRVDLDHILITHSIAYEYRDYLYERLRAMFPDVDIISTVAGCVISSHCGRGTIGILYMLKKE</sequence>
<evidence type="ECO:0000256" key="1">
    <source>
        <dbReference type="ARBA" id="ARBA00023121"/>
    </source>
</evidence>
<comment type="caution">
    <text evidence="2">The sequence shown here is derived from an EMBL/GenBank/DDBJ whole genome shotgun (WGS) entry which is preliminary data.</text>
</comment>
<name>A0A397QXZ5_9MOLU</name>
<organism evidence="2 3">
    <name type="scientific">Anaeroplasma bactoclasticum</name>
    <dbReference type="NCBI Taxonomy" id="2088"/>
    <lineage>
        <taxon>Bacteria</taxon>
        <taxon>Bacillati</taxon>
        <taxon>Mycoplasmatota</taxon>
        <taxon>Mollicutes</taxon>
        <taxon>Anaeroplasmatales</taxon>
        <taxon>Anaeroplasmataceae</taxon>
        <taxon>Anaeroplasma</taxon>
    </lineage>
</organism>
<dbReference type="Pfam" id="PF02645">
    <property type="entry name" value="DegV"/>
    <property type="match status" value="1"/>
</dbReference>
<dbReference type="InterPro" id="IPR043168">
    <property type="entry name" value="DegV_C"/>
</dbReference>
<keyword evidence="3" id="KW-1185">Reference proteome</keyword>
<dbReference type="FunCoup" id="A0A397QXZ5">
    <property type="interactions" value="36"/>
</dbReference>
<dbReference type="NCBIfam" id="TIGR00762">
    <property type="entry name" value="DegV"/>
    <property type="match status" value="1"/>
</dbReference>
<dbReference type="PANTHER" id="PTHR33434">
    <property type="entry name" value="DEGV DOMAIN-CONTAINING PROTEIN DR_1986-RELATED"/>
    <property type="match status" value="1"/>
</dbReference>
<dbReference type="PANTHER" id="PTHR33434:SF2">
    <property type="entry name" value="FATTY ACID-BINDING PROTEIN TM_1468"/>
    <property type="match status" value="1"/>
</dbReference>
<dbReference type="PROSITE" id="PS51482">
    <property type="entry name" value="DEGV"/>
    <property type="match status" value="1"/>
</dbReference>
<dbReference type="Gene3D" id="3.30.1180.10">
    <property type="match status" value="1"/>
</dbReference>
<dbReference type="RefSeq" id="WP_119017076.1">
    <property type="nucleotide sequence ID" value="NZ_QXEV01000055.1"/>
</dbReference>
<evidence type="ECO:0000313" key="2">
    <source>
        <dbReference type="EMBL" id="RIA64097.1"/>
    </source>
</evidence>
<dbReference type="SUPFAM" id="SSF82549">
    <property type="entry name" value="DAK1/DegV-like"/>
    <property type="match status" value="1"/>
</dbReference>
<reference evidence="2 3" key="1">
    <citation type="submission" date="2018-08" db="EMBL/GenBank/DDBJ databases">
        <title>Genomic Encyclopedia of Archaeal and Bacterial Type Strains, Phase II (KMG-II): from individual species to whole genera.</title>
        <authorList>
            <person name="Goeker M."/>
        </authorList>
    </citation>
    <scope>NUCLEOTIDE SEQUENCE [LARGE SCALE GENOMIC DNA]</scope>
    <source>
        <strain evidence="2 3">ATCC 27112</strain>
    </source>
</reference>
<keyword evidence="1" id="KW-0446">Lipid-binding</keyword>